<feature type="compositionally biased region" description="Basic and acidic residues" evidence="1">
    <location>
        <begin position="245"/>
        <end position="265"/>
    </location>
</feature>
<dbReference type="Proteomes" id="UP001218188">
    <property type="component" value="Unassembled WGS sequence"/>
</dbReference>
<feature type="region of interest" description="Disordered" evidence="1">
    <location>
        <begin position="46"/>
        <end position="73"/>
    </location>
</feature>
<feature type="region of interest" description="Disordered" evidence="1">
    <location>
        <begin position="126"/>
        <end position="145"/>
    </location>
</feature>
<organism evidence="2 3">
    <name type="scientific">Mycena alexandri</name>
    <dbReference type="NCBI Taxonomy" id="1745969"/>
    <lineage>
        <taxon>Eukaryota</taxon>
        <taxon>Fungi</taxon>
        <taxon>Dikarya</taxon>
        <taxon>Basidiomycota</taxon>
        <taxon>Agaricomycotina</taxon>
        <taxon>Agaricomycetes</taxon>
        <taxon>Agaricomycetidae</taxon>
        <taxon>Agaricales</taxon>
        <taxon>Marasmiineae</taxon>
        <taxon>Mycenaceae</taxon>
        <taxon>Mycena</taxon>
    </lineage>
</organism>
<feature type="compositionally biased region" description="Basic and acidic residues" evidence="1">
    <location>
        <begin position="136"/>
        <end position="145"/>
    </location>
</feature>
<reference evidence="2" key="1">
    <citation type="submission" date="2023-03" db="EMBL/GenBank/DDBJ databases">
        <title>Massive genome expansion in bonnet fungi (Mycena s.s.) driven by repeated elements and novel gene families across ecological guilds.</title>
        <authorList>
            <consortium name="Lawrence Berkeley National Laboratory"/>
            <person name="Harder C.B."/>
            <person name="Miyauchi S."/>
            <person name="Viragh M."/>
            <person name="Kuo A."/>
            <person name="Thoen E."/>
            <person name="Andreopoulos B."/>
            <person name="Lu D."/>
            <person name="Skrede I."/>
            <person name="Drula E."/>
            <person name="Henrissat B."/>
            <person name="Morin E."/>
            <person name="Kohler A."/>
            <person name="Barry K."/>
            <person name="LaButti K."/>
            <person name="Morin E."/>
            <person name="Salamov A."/>
            <person name="Lipzen A."/>
            <person name="Mereny Z."/>
            <person name="Hegedus B."/>
            <person name="Baldrian P."/>
            <person name="Stursova M."/>
            <person name="Weitz H."/>
            <person name="Taylor A."/>
            <person name="Grigoriev I.V."/>
            <person name="Nagy L.G."/>
            <person name="Martin F."/>
            <person name="Kauserud H."/>
        </authorList>
    </citation>
    <scope>NUCLEOTIDE SEQUENCE</scope>
    <source>
        <strain evidence="2">CBHHK200</strain>
    </source>
</reference>
<gene>
    <name evidence="2" type="ORF">C8F04DRAFT_1236838</name>
</gene>
<evidence type="ECO:0000313" key="3">
    <source>
        <dbReference type="Proteomes" id="UP001218188"/>
    </source>
</evidence>
<dbReference type="EMBL" id="JARJCM010000096">
    <property type="protein sequence ID" value="KAJ7029931.1"/>
    <property type="molecule type" value="Genomic_DNA"/>
</dbReference>
<evidence type="ECO:0000313" key="2">
    <source>
        <dbReference type="EMBL" id="KAJ7029931.1"/>
    </source>
</evidence>
<comment type="caution">
    <text evidence="2">The sequence shown here is derived from an EMBL/GenBank/DDBJ whole genome shotgun (WGS) entry which is preliminary data.</text>
</comment>
<evidence type="ECO:0000256" key="1">
    <source>
        <dbReference type="SAM" id="MobiDB-lite"/>
    </source>
</evidence>
<protein>
    <submittedName>
        <fullName evidence="2">Uncharacterized protein</fullName>
    </submittedName>
</protein>
<accession>A0AAD6X062</accession>
<feature type="region of interest" description="Disordered" evidence="1">
    <location>
        <begin position="240"/>
        <end position="265"/>
    </location>
</feature>
<name>A0AAD6X062_9AGAR</name>
<dbReference type="AlphaFoldDB" id="A0AAD6X062"/>
<proteinExistence type="predicted"/>
<sequence length="265" mass="27991">MNTKTLPKILKKLDGAGAIHVVQSESWVYAFLALRALSARNAGRWGSHAVGRHRKASEEGEGETWGQGGRHGSSARDLLGYKHVWWCPSTSTWASSSEQMMGSTPVQLMPRDASIPTPGPVRRCEHGRSGTAGSHRGADTLRPPADRRAHRWAPRAHPVLRPAHAATQDHLDGAPGVPNAGVHDSCAGISTPRASASYVVARGESKSTLGCSRGGELPPRATGNGAALGALLARDTAAAPAARCSGERDSLKGWCRAEEERGREG</sequence>
<keyword evidence="3" id="KW-1185">Reference proteome</keyword>